<dbReference type="InterPro" id="IPR017937">
    <property type="entry name" value="Thioredoxin_CS"/>
</dbReference>
<dbReference type="EMBL" id="MU006224">
    <property type="protein sequence ID" value="KAF2827661.1"/>
    <property type="molecule type" value="Genomic_DNA"/>
</dbReference>
<dbReference type="GO" id="GO:0003756">
    <property type="term" value="F:protein disulfide isomerase activity"/>
    <property type="evidence" value="ECO:0007669"/>
    <property type="project" value="UniProtKB-EC"/>
</dbReference>
<dbReference type="EC" id="5.3.4.1" evidence="5 15"/>
<evidence type="ECO:0000256" key="2">
    <source>
        <dbReference type="ARBA" id="ARBA00002692"/>
    </source>
</evidence>
<evidence type="ECO:0000256" key="15">
    <source>
        <dbReference type="RuleBase" id="RU361130"/>
    </source>
</evidence>
<reference evidence="18" key="1">
    <citation type="journal article" date="2020" name="Stud. Mycol.">
        <title>101 Dothideomycetes genomes: a test case for predicting lifestyles and emergence of pathogens.</title>
        <authorList>
            <person name="Haridas S."/>
            <person name="Albert R."/>
            <person name="Binder M."/>
            <person name="Bloem J."/>
            <person name="Labutti K."/>
            <person name="Salamov A."/>
            <person name="Andreopoulos B."/>
            <person name="Baker S."/>
            <person name="Barry K."/>
            <person name="Bills G."/>
            <person name="Bluhm B."/>
            <person name="Cannon C."/>
            <person name="Castanera R."/>
            <person name="Culley D."/>
            <person name="Daum C."/>
            <person name="Ezra D."/>
            <person name="Gonzalez J."/>
            <person name="Henrissat B."/>
            <person name="Kuo A."/>
            <person name="Liang C."/>
            <person name="Lipzen A."/>
            <person name="Lutzoni F."/>
            <person name="Magnuson J."/>
            <person name="Mondo S."/>
            <person name="Nolan M."/>
            <person name="Ohm R."/>
            <person name="Pangilinan J."/>
            <person name="Park H.-J."/>
            <person name="Ramirez L."/>
            <person name="Alfaro M."/>
            <person name="Sun H."/>
            <person name="Tritt A."/>
            <person name="Yoshinaga Y."/>
            <person name="Zwiers L.-H."/>
            <person name="Turgeon B."/>
            <person name="Goodwin S."/>
            <person name="Spatafora J."/>
            <person name="Crous P."/>
            <person name="Grigoriev I."/>
        </authorList>
    </citation>
    <scope>NUCLEOTIDE SEQUENCE</scope>
    <source>
        <strain evidence="18">CBS 113818</strain>
    </source>
</reference>
<dbReference type="Pfam" id="PF13848">
    <property type="entry name" value="Thioredoxin_6"/>
    <property type="match status" value="1"/>
</dbReference>
<dbReference type="SUPFAM" id="SSF52833">
    <property type="entry name" value="Thioredoxin-like"/>
    <property type="match status" value="4"/>
</dbReference>
<evidence type="ECO:0000256" key="7">
    <source>
        <dbReference type="ARBA" id="ARBA00022737"/>
    </source>
</evidence>
<dbReference type="GO" id="GO:0051082">
    <property type="term" value="F:unfolded protein binding"/>
    <property type="evidence" value="ECO:0007669"/>
    <property type="project" value="UniProtKB-ARBA"/>
</dbReference>
<evidence type="ECO:0000256" key="11">
    <source>
        <dbReference type="ARBA" id="ARBA00023284"/>
    </source>
</evidence>
<evidence type="ECO:0000256" key="14">
    <source>
        <dbReference type="RuleBase" id="RU004208"/>
    </source>
</evidence>
<dbReference type="PRINTS" id="PR00421">
    <property type="entry name" value="THIOREDOXIN"/>
</dbReference>
<keyword evidence="6" id="KW-0732">Signal</keyword>
<protein>
    <recommendedName>
        <fullName evidence="12 15">Protein disulfide-isomerase</fullName>
        <ecNumber evidence="5 15">5.3.4.1</ecNumber>
    </recommendedName>
</protein>
<feature type="domain" description="Thioredoxin" evidence="17">
    <location>
        <begin position="332"/>
        <end position="462"/>
    </location>
</feature>
<evidence type="ECO:0000256" key="12">
    <source>
        <dbReference type="ARBA" id="ARBA00039846"/>
    </source>
</evidence>
<dbReference type="PROSITE" id="PS51352">
    <property type="entry name" value="THIOREDOXIN_2"/>
    <property type="match status" value="2"/>
</dbReference>
<evidence type="ECO:0000256" key="5">
    <source>
        <dbReference type="ARBA" id="ARBA00012723"/>
    </source>
</evidence>
<dbReference type="FunFam" id="3.40.30.10:FF:000154">
    <property type="entry name" value="Protein disulfide-isomerase"/>
    <property type="match status" value="1"/>
</dbReference>
<evidence type="ECO:0000256" key="4">
    <source>
        <dbReference type="ARBA" id="ARBA00006347"/>
    </source>
</evidence>
<dbReference type="GO" id="GO:0006457">
    <property type="term" value="P:protein folding"/>
    <property type="evidence" value="ECO:0007669"/>
    <property type="project" value="TreeGrafter"/>
</dbReference>
<feature type="disulfide bond" description="Redox-active" evidence="13">
    <location>
        <begin position="382"/>
        <end position="385"/>
    </location>
</feature>
<keyword evidence="11 13" id="KW-0676">Redox-active center</keyword>
<sequence>MKYTTICAAFFAAVATASDVKQLNKDTFKSFVEENDLVLAEFFAPWCGHCKALAPEYETAATTLKEKDIKLVKVDCTEEQDLCQEYGVEGYPTLKVFRGPENISPYSGQRKADSLISYMTKQSLPAVSEVTKDTIEEFKTADKVVLVAYFAADDKASNETFTSVANGLRDNFLFGATSDAALAKAEGVSQPGLVLYKSFDDGKDVFTEKFDAEAIKSFAKVASTPLIGEVGPETYSDYMAAGIPLAYIFAETPEERAQFAKELKPLALKHKGAINFATIDAGSFGQHAGNLNLKVGTWPAFAIQRTDKNEKFPYDQDNKITEKDIGTFVDEFLAGKVDPSIKSEPIPESQDGPVSVVVAKNYKDIVIDNDKDVLLEFYAPWCGHCKALAPKYEELGELYSSDAFSKLVTIAKVDATLNDVPDEIQGFPTIKLFAAGKKDSPIDYSGSRTVEDLVKFIEENGTHKVAAVYEEVKEKVADAAADAADAAASVADEATKSAGSAADQATKSAGSAADEATKSVKSGAEKATDAAKEAAADAASSASSVASKATEAAKKDHDEL</sequence>
<dbReference type="FunFam" id="3.40.30.10:FF:000017">
    <property type="entry name" value="Protein disulfide-isomerase A4"/>
    <property type="match status" value="1"/>
</dbReference>
<feature type="region of interest" description="Disordered" evidence="16">
    <location>
        <begin position="497"/>
        <end position="560"/>
    </location>
</feature>
<dbReference type="CDD" id="cd02961">
    <property type="entry name" value="PDI_a_family"/>
    <property type="match status" value="1"/>
</dbReference>
<comment type="catalytic activity">
    <reaction evidence="1 15">
        <text>Catalyzes the rearrangement of -S-S- bonds in proteins.</text>
        <dbReference type="EC" id="5.3.4.1"/>
    </reaction>
</comment>
<accession>A0A6A7A301</accession>
<dbReference type="GO" id="GO:0005788">
    <property type="term" value="C:endoplasmic reticulum lumen"/>
    <property type="evidence" value="ECO:0007669"/>
    <property type="project" value="UniProtKB-SubCell"/>
</dbReference>
<dbReference type="AlphaFoldDB" id="A0A6A7A301"/>
<comment type="similarity">
    <text evidence="4 14">Belongs to the protein disulfide isomerase family.</text>
</comment>
<evidence type="ECO:0000256" key="8">
    <source>
        <dbReference type="ARBA" id="ARBA00022824"/>
    </source>
</evidence>
<dbReference type="Pfam" id="PF00085">
    <property type="entry name" value="Thioredoxin"/>
    <property type="match status" value="2"/>
</dbReference>
<evidence type="ECO:0000256" key="9">
    <source>
        <dbReference type="ARBA" id="ARBA00023157"/>
    </source>
</evidence>
<dbReference type="CDD" id="cd02995">
    <property type="entry name" value="PDI_a_PDI_a'_C"/>
    <property type="match status" value="1"/>
</dbReference>
<organism evidence="18 19">
    <name type="scientific">Ophiobolus disseminans</name>
    <dbReference type="NCBI Taxonomy" id="1469910"/>
    <lineage>
        <taxon>Eukaryota</taxon>
        <taxon>Fungi</taxon>
        <taxon>Dikarya</taxon>
        <taxon>Ascomycota</taxon>
        <taxon>Pezizomycotina</taxon>
        <taxon>Dothideomycetes</taxon>
        <taxon>Pleosporomycetidae</taxon>
        <taxon>Pleosporales</taxon>
        <taxon>Pleosporineae</taxon>
        <taxon>Phaeosphaeriaceae</taxon>
        <taxon>Ophiobolus</taxon>
    </lineage>
</organism>
<gene>
    <name evidence="18" type="ORF">CC86DRAFT_349331</name>
</gene>
<dbReference type="InterPro" id="IPR005788">
    <property type="entry name" value="PDI_thioredoxin-like_dom"/>
</dbReference>
<evidence type="ECO:0000313" key="19">
    <source>
        <dbReference type="Proteomes" id="UP000799424"/>
    </source>
</evidence>
<proteinExistence type="inferred from homology"/>
<dbReference type="FunFam" id="3.40.30.10:FF:000139">
    <property type="entry name" value="Protein disulfide-isomerase"/>
    <property type="match status" value="1"/>
</dbReference>
<feature type="compositionally biased region" description="Basic and acidic residues" evidence="16">
    <location>
        <begin position="551"/>
        <end position="560"/>
    </location>
</feature>
<comment type="subcellular location">
    <subcellularLocation>
        <location evidence="3">Endoplasmic reticulum lumen</location>
    </subcellularLocation>
</comment>
<evidence type="ECO:0000259" key="17">
    <source>
        <dbReference type="PROSITE" id="PS51352"/>
    </source>
</evidence>
<keyword evidence="9 13" id="KW-1015">Disulfide bond</keyword>
<comment type="function">
    <text evidence="2">Participates in the folding of proteins containing disulfide bonds, may be involved in glycosylation, prolyl hydroxylation and triglyceride transfer.</text>
</comment>
<evidence type="ECO:0000256" key="3">
    <source>
        <dbReference type="ARBA" id="ARBA00004319"/>
    </source>
</evidence>
<keyword evidence="8" id="KW-0256">Endoplasmic reticulum</keyword>
<evidence type="ECO:0000256" key="16">
    <source>
        <dbReference type="SAM" id="MobiDB-lite"/>
    </source>
</evidence>
<name>A0A6A7A301_9PLEO</name>
<dbReference type="OrthoDB" id="427280at2759"/>
<dbReference type="CDD" id="cd02982">
    <property type="entry name" value="PDI_b'_family"/>
    <property type="match status" value="1"/>
</dbReference>
<feature type="compositionally biased region" description="Low complexity" evidence="16">
    <location>
        <begin position="536"/>
        <end position="550"/>
    </location>
</feature>
<dbReference type="InterPro" id="IPR036249">
    <property type="entry name" value="Thioredoxin-like_sf"/>
</dbReference>
<dbReference type="InterPro" id="IPR005792">
    <property type="entry name" value="Prot_disulphide_isomerase"/>
</dbReference>
<dbReference type="FunFam" id="3.40.30.10:FF:000185">
    <property type="entry name" value="Protein disulfide-isomerase"/>
    <property type="match status" value="1"/>
</dbReference>
<dbReference type="GO" id="GO:0034976">
    <property type="term" value="P:response to endoplasmic reticulum stress"/>
    <property type="evidence" value="ECO:0007669"/>
    <property type="project" value="TreeGrafter"/>
</dbReference>
<dbReference type="NCBIfam" id="TIGR01126">
    <property type="entry name" value="pdi_dom"/>
    <property type="match status" value="2"/>
</dbReference>
<dbReference type="PANTHER" id="PTHR18929">
    <property type="entry name" value="PROTEIN DISULFIDE ISOMERASE"/>
    <property type="match status" value="1"/>
</dbReference>
<evidence type="ECO:0000313" key="18">
    <source>
        <dbReference type="EMBL" id="KAF2827661.1"/>
    </source>
</evidence>
<keyword evidence="10 15" id="KW-0413">Isomerase</keyword>
<evidence type="ECO:0000256" key="6">
    <source>
        <dbReference type="ARBA" id="ARBA00022729"/>
    </source>
</evidence>
<dbReference type="Proteomes" id="UP000799424">
    <property type="component" value="Unassembled WGS sequence"/>
</dbReference>
<dbReference type="PROSITE" id="PS00194">
    <property type="entry name" value="THIOREDOXIN_1"/>
    <property type="match status" value="2"/>
</dbReference>
<feature type="domain" description="Thioredoxin" evidence="17">
    <location>
        <begin position="4"/>
        <end position="124"/>
    </location>
</feature>
<dbReference type="GO" id="GO:0015035">
    <property type="term" value="F:protein-disulfide reductase activity"/>
    <property type="evidence" value="ECO:0007669"/>
    <property type="project" value="UniProtKB-ARBA"/>
</dbReference>
<feature type="compositionally biased region" description="Basic and acidic residues" evidence="16">
    <location>
        <begin position="515"/>
        <end position="535"/>
    </location>
</feature>
<dbReference type="CDD" id="cd02981">
    <property type="entry name" value="PDI_b_family"/>
    <property type="match status" value="1"/>
</dbReference>
<dbReference type="PANTHER" id="PTHR18929:SF132">
    <property type="entry name" value="PROTEIN DISULFIDE-ISOMERASE A3"/>
    <property type="match status" value="1"/>
</dbReference>
<evidence type="ECO:0000256" key="1">
    <source>
        <dbReference type="ARBA" id="ARBA00001182"/>
    </source>
</evidence>
<keyword evidence="7" id="KW-0677">Repeat</keyword>
<dbReference type="NCBIfam" id="TIGR01130">
    <property type="entry name" value="ER_PDI_fam"/>
    <property type="match status" value="1"/>
</dbReference>
<evidence type="ECO:0000256" key="10">
    <source>
        <dbReference type="ARBA" id="ARBA00023235"/>
    </source>
</evidence>
<dbReference type="Gene3D" id="3.40.30.10">
    <property type="entry name" value="Glutaredoxin"/>
    <property type="match status" value="4"/>
</dbReference>
<feature type="disulfide bond" description="Redox-active" evidence="13">
    <location>
        <begin position="47"/>
        <end position="50"/>
    </location>
</feature>
<keyword evidence="19" id="KW-1185">Reference proteome</keyword>
<evidence type="ECO:0000256" key="13">
    <source>
        <dbReference type="PIRSR" id="PIRSR605792-51"/>
    </source>
</evidence>
<dbReference type="InterPro" id="IPR013766">
    <property type="entry name" value="Thioredoxin_domain"/>
</dbReference>